<keyword evidence="2" id="KW-1185">Reference proteome</keyword>
<dbReference type="EMBL" id="CAJOBZ010000063">
    <property type="protein sequence ID" value="CAF4934829.1"/>
    <property type="molecule type" value="Genomic_DNA"/>
</dbReference>
<accession>A0A821X0Z0</accession>
<reference evidence="1" key="1">
    <citation type="submission" date="2021-02" db="EMBL/GenBank/DDBJ databases">
        <authorList>
            <person name="Steward A R."/>
        </authorList>
    </citation>
    <scope>NUCLEOTIDE SEQUENCE</scope>
</reference>
<evidence type="ECO:0000313" key="2">
    <source>
        <dbReference type="Proteomes" id="UP000663880"/>
    </source>
</evidence>
<proteinExistence type="predicted"/>
<gene>
    <name evidence="1" type="ORF">PMACD_LOCUS14178</name>
</gene>
<name>A0A821X0Z0_9NEOP</name>
<comment type="caution">
    <text evidence="1">The sequence shown here is derived from an EMBL/GenBank/DDBJ whole genome shotgun (WGS) entry which is preliminary data.</text>
</comment>
<sequence>MVPYSVLRSPVISRLVFQASVPLGTAQPRSESLRRGPCASRKNVAIPYFRQNYARQNRPNCQNTPGQQRCSIQKQKIIVTASLFLIKQGKVSRVWNRDVDQ</sequence>
<protein>
    <submittedName>
        <fullName evidence="1">Uncharacterized protein</fullName>
    </submittedName>
</protein>
<dbReference type="AlphaFoldDB" id="A0A821X0Z0"/>
<dbReference type="Proteomes" id="UP000663880">
    <property type="component" value="Unassembled WGS sequence"/>
</dbReference>
<organism evidence="1 2">
    <name type="scientific">Pieris macdunnoughi</name>
    <dbReference type="NCBI Taxonomy" id="345717"/>
    <lineage>
        <taxon>Eukaryota</taxon>
        <taxon>Metazoa</taxon>
        <taxon>Ecdysozoa</taxon>
        <taxon>Arthropoda</taxon>
        <taxon>Hexapoda</taxon>
        <taxon>Insecta</taxon>
        <taxon>Pterygota</taxon>
        <taxon>Neoptera</taxon>
        <taxon>Endopterygota</taxon>
        <taxon>Lepidoptera</taxon>
        <taxon>Glossata</taxon>
        <taxon>Ditrysia</taxon>
        <taxon>Papilionoidea</taxon>
        <taxon>Pieridae</taxon>
        <taxon>Pierinae</taxon>
        <taxon>Pieris</taxon>
    </lineage>
</organism>
<evidence type="ECO:0000313" key="1">
    <source>
        <dbReference type="EMBL" id="CAF4934829.1"/>
    </source>
</evidence>